<keyword evidence="1" id="KW-0472">Membrane</keyword>
<feature type="transmembrane region" description="Helical" evidence="1">
    <location>
        <begin position="21"/>
        <end position="43"/>
    </location>
</feature>
<evidence type="ECO:0000313" key="2">
    <source>
        <dbReference type="EMBL" id="MBU5593482.1"/>
    </source>
</evidence>
<name>A0ABS6F7G6_9CLOT</name>
<evidence type="ECO:0000313" key="3">
    <source>
        <dbReference type="Proteomes" id="UP000736583"/>
    </source>
</evidence>
<dbReference type="EMBL" id="JAHLQL010000013">
    <property type="protein sequence ID" value="MBU5593482.1"/>
    <property type="molecule type" value="Genomic_DNA"/>
</dbReference>
<organism evidence="2 3">
    <name type="scientific">Clostridium simiarum</name>
    <dbReference type="NCBI Taxonomy" id="2841506"/>
    <lineage>
        <taxon>Bacteria</taxon>
        <taxon>Bacillati</taxon>
        <taxon>Bacillota</taxon>
        <taxon>Clostridia</taxon>
        <taxon>Eubacteriales</taxon>
        <taxon>Clostridiaceae</taxon>
        <taxon>Clostridium</taxon>
    </lineage>
</organism>
<sequence length="50" mass="5347">MDEKVLIIPTKRKDLRIISRKSLTIGVGIGIAIAATIGATFFLKHSPKGA</sequence>
<protein>
    <submittedName>
        <fullName evidence="2">Uncharacterized protein</fullName>
    </submittedName>
</protein>
<keyword evidence="1" id="KW-0812">Transmembrane</keyword>
<keyword evidence="3" id="KW-1185">Reference proteome</keyword>
<evidence type="ECO:0000256" key="1">
    <source>
        <dbReference type="SAM" id="Phobius"/>
    </source>
</evidence>
<comment type="caution">
    <text evidence="2">The sequence shown here is derived from an EMBL/GenBank/DDBJ whole genome shotgun (WGS) entry which is preliminary data.</text>
</comment>
<proteinExistence type="predicted"/>
<dbReference type="Proteomes" id="UP000736583">
    <property type="component" value="Unassembled WGS sequence"/>
</dbReference>
<keyword evidence="1" id="KW-1133">Transmembrane helix</keyword>
<gene>
    <name evidence="2" type="ORF">KQI89_17220</name>
</gene>
<reference evidence="2 3" key="1">
    <citation type="submission" date="2021-06" db="EMBL/GenBank/DDBJ databases">
        <authorList>
            <person name="Sun Q."/>
            <person name="Li D."/>
        </authorList>
    </citation>
    <scope>NUCLEOTIDE SEQUENCE [LARGE SCALE GENOMIC DNA]</scope>
    <source>
        <strain evidence="2 3">MSJ-4</strain>
    </source>
</reference>
<dbReference type="RefSeq" id="WP_216458124.1">
    <property type="nucleotide sequence ID" value="NZ_JAHLQL010000013.1"/>
</dbReference>
<accession>A0ABS6F7G6</accession>